<evidence type="ECO:0000313" key="2">
    <source>
        <dbReference type="Proteomes" id="UP000067444"/>
    </source>
</evidence>
<gene>
    <name evidence="1" type="ORF">OSB_14380</name>
</gene>
<proteinExistence type="predicted"/>
<dbReference type="KEGG" id="otm:OSB_14380"/>
<name>A0A0K0Y4Y0_9RHOB</name>
<dbReference type="STRING" id="1458307.OSB_14380"/>
<dbReference type="AlphaFoldDB" id="A0A0K0Y4Y0"/>
<dbReference type="OrthoDB" id="7858669at2"/>
<evidence type="ECO:0000313" key="1">
    <source>
        <dbReference type="EMBL" id="AKS45990.1"/>
    </source>
</evidence>
<dbReference type="EMBL" id="CP012160">
    <property type="protein sequence ID" value="AKS45990.1"/>
    <property type="molecule type" value="Genomic_DNA"/>
</dbReference>
<organism evidence="1 2">
    <name type="scientific">Octadecabacter temperatus</name>
    <dbReference type="NCBI Taxonomy" id="1458307"/>
    <lineage>
        <taxon>Bacteria</taxon>
        <taxon>Pseudomonadati</taxon>
        <taxon>Pseudomonadota</taxon>
        <taxon>Alphaproteobacteria</taxon>
        <taxon>Rhodobacterales</taxon>
        <taxon>Roseobacteraceae</taxon>
        <taxon>Octadecabacter</taxon>
    </lineage>
</organism>
<protein>
    <submittedName>
        <fullName evidence="1">Uncharacterized protein</fullName>
    </submittedName>
</protein>
<sequence>MKNSTVLPVLVVITIVILTLTVMMSGRSNDPGIQGDRAYPHYACQINRYCEGNNCSDTPISFIAYLSHEDGEPRLELPRFDPRATLTETPDRYFFESNDGDISGIVTIFKDRGVDLAGTSGAGASLVEHFASGSCDRLVEP</sequence>
<keyword evidence="2" id="KW-1185">Reference proteome</keyword>
<accession>A0A0K0Y4Y0</accession>
<reference evidence="1 2" key="1">
    <citation type="journal article" date="2015" name="Genome Announc.">
        <title>Closed Genome Sequence of Octadecabacter temperatus SB1, the First Mesophilic Species of the Genus Octadecabacter.</title>
        <authorList>
            <person name="Voget S."/>
            <person name="Billerbeck S."/>
            <person name="Simon M."/>
            <person name="Daniel R."/>
        </authorList>
    </citation>
    <scope>NUCLEOTIDE SEQUENCE [LARGE SCALE GENOMIC DNA]</scope>
    <source>
        <strain evidence="1 2">SB1</strain>
    </source>
</reference>
<dbReference type="RefSeq" id="WP_049834328.1">
    <property type="nucleotide sequence ID" value="NZ_CP012160.1"/>
</dbReference>
<dbReference type="Proteomes" id="UP000067444">
    <property type="component" value="Chromosome"/>
</dbReference>